<evidence type="ECO:0000256" key="2">
    <source>
        <dbReference type="ARBA" id="ARBA00007613"/>
    </source>
</evidence>
<dbReference type="GO" id="GO:0015562">
    <property type="term" value="F:efflux transmembrane transporter activity"/>
    <property type="evidence" value="ECO:0007669"/>
    <property type="project" value="InterPro"/>
</dbReference>
<evidence type="ECO:0000256" key="4">
    <source>
        <dbReference type="ARBA" id="ARBA00022452"/>
    </source>
</evidence>
<dbReference type="PANTHER" id="PTHR30026">
    <property type="entry name" value="OUTER MEMBRANE PROTEIN TOLC"/>
    <property type="match status" value="1"/>
</dbReference>
<dbReference type="Proteomes" id="UP000322362">
    <property type="component" value="Unassembled WGS sequence"/>
</dbReference>
<evidence type="ECO:0000313" key="8">
    <source>
        <dbReference type="EMBL" id="TYR35968.1"/>
    </source>
</evidence>
<keyword evidence="7" id="KW-0998">Cell outer membrane</keyword>
<dbReference type="GO" id="GO:0009279">
    <property type="term" value="C:cell outer membrane"/>
    <property type="evidence" value="ECO:0007669"/>
    <property type="project" value="UniProtKB-SubCell"/>
</dbReference>
<dbReference type="PANTHER" id="PTHR30026:SF20">
    <property type="entry name" value="OUTER MEMBRANE PROTEIN TOLC"/>
    <property type="match status" value="1"/>
</dbReference>
<accession>A0A5D4H5K3</accession>
<comment type="similarity">
    <text evidence="2">Belongs to the outer membrane factor (OMF) (TC 1.B.17) family.</text>
</comment>
<keyword evidence="9" id="KW-1185">Reference proteome</keyword>
<evidence type="ECO:0000256" key="6">
    <source>
        <dbReference type="ARBA" id="ARBA00023136"/>
    </source>
</evidence>
<evidence type="ECO:0000256" key="3">
    <source>
        <dbReference type="ARBA" id="ARBA00022448"/>
    </source>
</evidence>
<evidence type="ECO:0000256" key="5">
    <source>
        <dbReference type="ARBA" id="ARBA00022692"/>
    </source>
</evidence>
<comment type="caution">
    <text evidence="8">The sequence shown here is derived from an EMBL/GenBank/DDBJ whole genome shotgun (WGS) entry which is preliminary data.</text>
</comment>
<keyword evidence="4" id="KW-1134">Transmembrane beta strand</keyword>
<reference evidence="8 9" key="1">
    <citation type="submission" date="2019-08" db="EMBL/GenBank/DDBJ databases">
        <title>Phlebobacter frassis gen. nov. sp. nov., a new member of family Sphingobacteriaceae isolated from sand fly rearing media.</title>
        <authorList>
            <person name="Kakumanu M.L."/>
            <person name="Marayati B.F."/>
            <person name="Wada-Katsumata A."/>
            <person name="Wasserberg G."/>
            <person name="Schal C."/>
            <person name="Apperson C.S."/>
            <person name="Ponnusamy L."/>
        </authorList>
    </citation>
    <scope>NUCLEOTIDE SEQUENCE [LARGE SCALE GENOMIC DNA]</scope>
    <source>
        <strain evidence="8 9">SSI9</strain>
    </source>
</reference>
<dbReference type="EMBL" id="VTAV01000006">
    <property type="protein sequence ID" value="TYR35968.1"/>
    <property type="molecule type" value="Genomic_DNA"/>
</dbReference>
<dbReference type="AlphaFoldDB" id="A0A5D4H5K3"/>
<name>A0A5D4H5K3_9SPHI</name>
<keyword evidence="6" id="KW-0472">Membrane</keyword>
<dbReference type="InterPro" id="IPR003423">
    <property type="entry name" value="OMP_efflux"/>
</dbReference>
<keyword evidence="5" id="KW-0812">Transmembrane</keyword>
<sequence>MFLARAMERMVKTLWMKNFVIVTVVFIISYSSTISVMGQTSARLSLTECVRLAVEHNPTLKQTELNLYRNEVNYKQAHYNRLPSLEGNIEHGYNEGRSVNATTNQFVNTSYYSGGQSLFLSAPIFNGFQILHDIRRRASAREAGKFEFESAVNELKLDVIEAYVLVLTAQDMLQQMEGQLAVTQENVDRMEVMQWEGAADPGDFYDLKGQLRTDQNLLETNKQVLYDRQLRLAALLNRTMEELPELEPLPFSIDQKRYSSDELYSTAMNVLPQFKALDWRIKEAQQQIKVTKSDYYPSLSLAASIQSRFSSIDESGFNYWQQFRNYPAKGVSLNLRIPIFNKMRVRTQVKLAKLDLDEVRWEREIRENALREETAKAVFSMKTLRENVNNLREQEQSYQEAFRIAQVHFDAGNSNSVIFLTAKNKLDNTRNALVIKQYEWIMQKYINDYYAGTLDL</sequence>
<dbReference type="Gene3D" id="1.20.1600.10">
    <property type="entry name" value="Outer membrane efflux proteins (OEP)"/>
    <property type="match status" value="1"/>
</dbReference>
<dbReference type="Pfam" id="PF02321">
    <property type="entry name" value="OEP"/>
    <property type="match status" value="2"/>
</dbReference>
<evidence type="ECO:0000256" key="7">
    <source>
        <dbReference type="ARBA" id="ARBA00023237"/>
    </source>
</evidence>
<gene>
    <name evidence="8" type="ORF">FXV77_11035</name>
</gene>
<dbReference type="InterPro" id="IPR051906">
    <property type="entry name" value="TolC-like"/>
</dbReference>
<evidence type="ECO:0000313" key="9">
    <source>
        <dbReference type="Proteomes" id="UP000322362"/>
    </source>
</evidence>
<dbReference type="GO" id="GO:0015288">
    <property type="term" value="F:porin activity"/>
    <property type="evidence" value="ECO:0007669"/>
    <property type="project" value="TreeGrafter"/>
</dbReference>
<dbReference type="SUPFAM" id="SSF56954">
    <property type="entry name" value="Outer membrane efflux proteins (OEP)"/>
    <property type="match status" value="1"/>
</dbReference>
<dbReference type="GO" id="GO:1990281">
    <property type="term" value="C:efflux pump complex"/>
    <property type="evidence" value="ECO:0007669"/>
    <property type="project" value="TreeGrafter"/>
</dbReference>
<protein>
    <submittedName>
        <fullName evidence="8">TolC family protein</fullName>
    </submittedName>
</protein>
<proteinExistence type="inferred from homology"/>
<comment type="subcellular location">
    <subcellularLocation>
        <location evidence="1">Cell outer membrane</location>
    </subcellularLocation>
</comment>
<organism evidence="8 9">
    <name type="scientific">Sphingobacterium phlebotomi</name>
    <dbReference type="NCBI Taxonomy" id="2605433"/>
    <lineage>
        <taxon>Bacteria</taxon>
        <taxon>Pseudomonadati</taxon>
        <taxon>Bacteroidota</taxon>
        <taxon>Sphingobacteriia</taxon>
        <taxon>Sphingobacteriales</taxon>
        <taxon>Sphingobacteriaceae</taxon>
        <taxon>Sphingobacterium</taxon>
    </lineage>
</organism>
<evidence type="ECO:0000256" key="1">
    <source>
        <dbReference type="ARBA" id="ARBA00004442"/>
    </source>
</evidence>
<keyword evidence="3" id="KW-0813">Transport</keyword>